<dbReference type="HOGENOM" id="CLU_002115_1_0_1"/>
<dbReference type="GO" id="GO:0005524">
    <property type="term" value="F:ATP binding"/>
    <property type="evidence" value="ECO:0007669"/>
    <property type="project" value="UniProtKB-UniRule"/>
</dbReference>
<dbReference type="GeneID" id="34518343"/>
<dbReference type="GO" id="GO:0007094">
    <property type="term" value="P:mitotic spindle assembly checkpoint signaling"/>
    <property type="evidence" value="ECO:0007669"/>
    <property type="project" value="InterPro"/>
</dbReference>
<name>W6MT51_9ASCO</name>
<feature type="region of interest" description="Disordered" evidence="8">
    <location>
        <begin position="473"/>
        <end position="493"/>
    </location>
</feature>
<dbReference type="Pfam" id="PF00069">
    <property type="entry name" value="Pkinase"/>
    <property type="match status" value="1"/>
</dbReference>
<evidence type="ECO:0000256" key="5">
    <source>
        <dbReference type="ARBA" id="ARBA00022840"/>
    </source>
</evidence>
<keyword evidence="5 7" id="KW-0067">ATP-binding</keyword>
<feature type="compositionally biased region" description="Polar residues" evidence="8">
    <location>
        <begin position="473"/>
        <end position="482"/>
    </location>
</feature>
<dbReference type="RefSeq" id="XP_022456955.1">
    <property type="nucleotide sequence ID" value="XM_022605492.1"/>
</dbReference>
<evidence type="ECO:0000256" key="8">
    <source>
        <dbReference type="SAM" id="MobiDB-lite"/>
    </source>
</evidence>
<feature type="domain" description="BUB1 N-terminal" evidence="10">
    <location>
        <begin position="48"/>
        <end position="205"/>
    </location>
</feature>
<evidence type="ECO:0008006" key="13">
    <source>
        <dbReference type="Google" id="ProtNLM"/>
    </source>
</evidence>
<dbReference type="Proteomes" id="UP000019384">
    <property type="component" value="Unassembled WGS sequence"/>
</dbReference>
<evidence type="ECO:0000259" key="10">
    <source>
        <dbReference type="PROSITE" id="PS51489"/>
    </source>
</evidence>
<dbReference type="PROSITE" id="PS00107">
    <property type="entry name" value="PROTEIN_KINASE_ATP"/>
    <property type="match status" value="1"/>
</dbReference>
<evidence type="ECO:0000259" key="9">
    <source>
        <dbReference type="PROSITE" id="PS50011"/>
    </source>
</evidence>
<dbReference type="PANTHER" id="PTHR14030:SF4">
    <property type="entry name" value="BUB1 KINASE, ISOFORM A-RELATED"/>
    <property type="match status" value="1"/>
</dbReference>
<dbReference type="Gene3D" id="6.10.20.170">
    <property type="match status" value="1"/>
</dbReference>
<comment type="subcellular location">
    <subcellularLocation>
        <location evidence="1">Chromosome</location>
        <location evidence="1">Centromere</location>
        <location evidence="1">Kinetochore</location>
    </subcellularLocation>
</comment>
<keyword evidence="4" id="KW-0995">Kinetochore</keyword>
<dbReference type="FunFam" id="1.25.40.430:FF:000003">
    <property type="entry name" value="Checkpoint serine/threonine-protein kinase BUB1"/>
    <property type="match status" value="1"/>
</dbReference>
<sequence>MRSVEFSEIEQDKENIQSLREGRSAFGLAKLFKSERTRDKSQEARGRFEEKLKILEELDDPLEPFVEYLGWLNGNFPQGSSERVVVLRQCASHFVEDDQYKNDIRYLKIWLEYCVYAENPYDSFVLVFRKGIGRDFALYYEEFAKYLEANRKHSDASEIYQMGIDYQARPVARLTRSYNNFKLRFDQLSPEEREGDRQTRNLRQTLDIMRNGDTRALTRQTIPALEQRKRTISVLRDEEPQQHSLRETLQSNSRVSSWNLVVNGQSGQENSVPATSWAGQVVPMEVSLKPQSERIRIFTEKKFPVKKLVQTPGKRDELVNMNLDMLEDPLEGECCAEEILMMARGLYRFQIEASSPQAKRRLSNNRLSLGKSPSSPTITMTMFTKAAVGDVYGMINQPLSADDGETTTFSEEGEYITQTLIPLKASQGEEGEEQNGKTAEANEDEKEKEYLSNLDEEEHRYLYPTMTPITEVTETSATSTRLSPPREEEPVSSPFLDFNERHTVTAGSNERPGSAAPSMGSAVIDPTNRELRLSLLHKATPSLDSFRDYHHFNRNMDKLKQLKKKTKHSKGAKGNGEFCLELGDLMIDVVGELGEGGYATVFYGETSHGDVYAIKVEGDRPIAWEFFLLKQIQQKFEEDAMSPAVMASVINAKGFYQYQDESYLLLDYQPQGTILDLFNDMGGKVDEQLTVFLVAELLKIIIALHRIKVIHGDMKAENCMVRFSPSPDWESQYSRYGSRGWEQKGVKLIDFGRSIDMSLLPPVRGFNCNWKEEELNELDCSEMREKRPWTYQPDMYGIAAIAHLLLFGKHIQTIRSDSGRYSVKGLPKRGLKYEDWSGIFDVLLNPASFSDLGELPIPHVLEAHLDKLDSWLEQVTVTGDLKSIIMRYEEDTHARRKSVYR</sequence>
<evidence type="ECO:0000313" key="12">
    <source>
        <dbReference type="Proteomes" id="UP000019384"/>
    </source>
</evidence>
<dbReference type="OrthoDB" id="248495at2759"/>
<dbReference type="SUPFAM" id="SSF56112">
    <property type="entry name" value="Protein kinase-like (PK-like)"/>
    <property type="match status" value="1"/>
</dbReference>
<dbReference type="InterPro" id="IPR015661">
    <property type="entry name" value="Bub1/Mad3"/>
</dbReference>
<accession>W6MT51</accession>
<evidence type="ECO:0000256" key="4">
    <source>
        <dbReference type="ARBA" id="ARBA00022838"/>
    </source>
</evidence>
<keyword evidence="3 7" id="KW-0547">Nucleotide-binding</keyword>
<feature type="domain" description="Protein kinase" evidence="9">
    <location>
        <begin position="587"/>
        <end position="901"/>
    </location>
</feature>
<reference evidence="11" key="2">
    <citation type="submission" date="2014-02" db="EMBL/GenBank/DDBJ databases">
        <title>Complete DNA sequence of /Kuraishia capsulata/ illustrates novel genomic features among budding yeasts (/Saccharomycotina/).</title>
        <authorList>
            <person name="Morales L."/>
            <person name="Noel B."/>
            <person name="Porcel B."/>
            <person name="Marcet-Houben M."/>
            <person name="Hullo M-F."/>
            <person name="Sacerdot C."/>
            <person name="Tekaia F."/>
            <person name="Leh-Louis V."/>
            <person name="Despons L."/>
            <person name="Khanna V."/>
            <person name="Aury J-M."/>
            <person name="Barbe V."/>
            <person name="Couloux A."/>
            <person name="Labadie K."/>
            <person name="Pelletier E."/>
            <person name="Souciet J-L."/>
            <person name="Boekhout T."/>
            <person name="Gabaldon T."/>
            <person name="Wincker P."/>
            <person name="Dujon B."/>
        </authorList>
    </citation>
    <scope>NUCLEOTIDE SEQUENCE</scope>
    <source>
        <strain evidence="11">CBS 1993</strain>
    </source>
</reference>
<dbReference type="Gene3D" id="1.25.40.430">
    <property type="match status" value="1"/>
</dbReference>
<organism evidence="11 12">
    <name type="scientific">Kuraishia capsulata CBS 1993</name>
    <dbReference type="NCBI Taxonomy" id="1382522"/>
    <lineage>
        <taxon>Eukaryota</taxon>
        <taxon>Fungi</taxon>
        <taxon>Dikarya</taxon>
        <taxon>Ascomycota</taxon>
        <taxon>Saccharomycotina</taxon>
        <taxon>Pichiomycetes</taxon>
        <taxon>Pichiales</taxon>
        <taxon>Pichiaceae</taxon>
        <taxon>Kuraishia</taxon>
    </lineage>
</organism>
<dbReference type="STRING" id="1382522.W6MT51"/>
<dbReference type="InterPro" id="IPR012572">
    <property type="entry name" value="Mad3/Bub1_II"/>
</dbReference>
<protein>
    <recommendedName>
        <fullName evidence="13">Protein kinase domain-containing protein</fullName>
    </recommendedName>
</protein>
<evidence type="ECO:0000256" key="7">
    <source>
        <dbReference type="PROSITE-ProRule" id="PRU10141"/>
    </source>
</evidence>
<keyword evidence="2" id="KW-0158">Chromosome</keyword>
<dbReference type="InterPro" id="IPR011009">
    <property type="entry name" value="Kinase-like_dom_sf"/>
</dbReference>
<evidence type="ECO:0000256" key="3">
    <source>
        <dbReference type="ARBA" id="ARBA00022741"/>
    </source>
</evidence>
<reference evidence="11" key="1">
    <citation type="submission" date="2013-12" db="EMBL/GenBank/DDBJ databases">
        <authorList>
            <person name="Genoscope - CEA"/>
        </authorList>
    </citation>
    <scope>NUCLEOTIDE SEQUENCE</scope>
    <source>
        <strain evidence="11">CBS 1993</strain>
    </source>
</reference>
<dbReference type="InterPro" id="IPR013212">
    <property type="entry name" value="Mad3/Bub1_I"/>
</dbReference>
<dbReference type="GO" id="GO:0005634">
    <property type="term" value="C:nucleus"/>
    <property type="evidence" value="ECO:0007669"/>
    <property type="project" value="TreeGrafter"/>
</dbReference>
<dbReference type="Pfam" id="PF08171">
    <property type="entry name" value="Mad3_BUB1_II"/>
    <property type="match status" value="1"/>
</dbReference>
<evidence type="ECO:0000256" key="6">
    <source>
        <dbReference type="ARBA" id="ARBA00023328"/>
    </source>
</evidence>
<dbReference type="SMART" id="SM00220">
    <property type="entry name" value="S_TKc"/>
    <property type="match status" value="1"/>
</dbReference>
<dbReference type="GO" id="GO:0030447">
    <property type="term" value="P:filamentous growth"/>
    <property type="evidence" value="ECO:0007669"/>
    <property type="project" value="UniProtKB-ARBA"/>
</dbReference>
<feature type="region of interest" description="Disordered" evidence="8">
    <location>
        <begin position="423"/>
        <end position="448"/>
    </location>
</feature>
<evidence type="ECO:0000313" key="11">
    <source>
        <dbReference type="EMBL" id="CDK24940.1"/>
    </source>
</evidence>
<dbReference type="GO" id="GO:0004672">
    <property type="term" value="F:protein kinase activity"/>
    <property type="evidence" value="ECO:0007669"/>
    <property type="project" value="InterPro"/>
</dbReference>
<dbReference type="EMBL" id="HG793125">
    <property type="protein sequence ID" value="CDK24940.1"/>
    <property type="molecule type" value="Genomic_DNA"/>
</dbReference>
<dbReference type="PANTHER" id="PTHR14030">
    <property type="entry name" value="MITOTIC CHECKPOINT SERINE/THREONINE-PROTEIN KINASE BUB1"/>
    <property type="match status" value="1"/>
</dbReference>
<evidence type="ECO:0000256" key="1">
    <source>
        <dbReference type="ARBA" id="ARBA00004629"/>
    </source>
</evidence>
<dbReference type="PROSITE" id="PS50011">
    <property type="entry name" value="PROTEIN_KINASE_DOM"/>
    <property type="match status" value="1"/>
</dbReference>
<dbReference type="Gene3D" id="1.10.510.10">
    <property type="entry name" value="Transferase(Phosphotransferase) domain 1"/>
    <property type="match status" value="1"/>
</dbReference>
<dbReference type="InterPro" id="IPR008271">
    <property type="entry name" value="Ser/Thr_kinase_AS"/>
</dbReference>
<evidence type="ECO:0000256" key="2">
    <source>
        <dbReference type="ARBA" id="ARBA00022454"/>
    </source>
</evidence>
<keyword evidence="6" id="KW-0137">Centromere</keyword>
<feature type="binding site" evidence="7">
    <location>
        <position position="615"/>
    </location>
    <ligand>
        <name>ATP</name>
        <dbReference type="ChEBI" id="CHEBI:30616"/>
    </ligand>
</feature>
<dbReference type="PROSITE" id="PS00108">
    <property type="entry name" value="PROTEIN_KINASE_ST"/>
    <property type="match status" value="1"/>
</dbReference>
<dbReference type="PROSITE" id="PS51489">
    <property type="entry name" value="BUB1_N"/>
    <property type="match status" value="1"/>
</dbReference>
<dbReference type="InterPro" id="IPR017441">
    <property type="entry name" value="Protein_kinase_ATP_BS"/>
</dbReference>
<dbReference type="GO" id="GO:0051754">
    <property type="term" value="P:meiotic sister chromatid cohesion, centromeric"/>
    <property type="evidence" value="ECO:0007669"/>
    <property type="project" value="TreeGrafter"/>
</dbReference>
<dbReference type="AlphaFoldDB" id="W6MT51"/>
<dbReference type="SMART" id="SM00777">
    <property type="entry name" value="Mad3_BUB1_I"/>
    <property type="match status" value="1"/>
</dbReference>
<dbReference type="InterPro" id="IPR000719">
    <property type="entry name" value="Prot_kinase_dom"/>
</dbReference>
<dbReference type="GO" id="GO:0032991">
    <property type="term" value="C:protein-containing complex"/>
    <property type="evidence" value="ECO:0007669"/>
    <property type="project" value="UniProtKB-ARBA"/>
</dbReference>
<keyword evidence="12" id="KW-1185">Reference proteome</keyword>
<dbReference type="Pfam" id="PF08311">
    <property type="entry name" value="Mad3_BUB1_I"/>
    <property type="match status" value="1"/>
</dbReference>
<gene>
    <name evidence="11" type="ORF">KUCA_T00000907001</name>
</gene>
<dbReference type="GO" id="GO:0000776">
    <property type="term" value="C:kinetochore"/>
    <property type="evidence" value="ECO:0007669"/>
    <property type="project" value="UniProtKB-KW"/>
</dbReference>
<proteinExistence type="predicted"/>